<organism evidence="12 13">
    <name type="scientific">Candidatus Kerfeldbacteria bacterium RIFCSPHIGHO2_12_FULL_48_17</name>
    <dbReference type="NCBI Taxonomy" id="1798542"/>
    <lineage>
        <taxon>Bacteria</taxon>
        <taxon>Candidatus Kerfeldiibacteriota</taxon>
    </lineage>
</organism>
<keyword evidence="4" id="KW-0874">Quinone</keyword>
<evidence type="ECO:0000256" key="7">
    <source>
        <dbReference type="ARBA" id="ARBA00023136"/>
    </source>
</evidence>
<comment type="subcellular location">
    <subcellularLocation>
        <location evidence="1">Membrane</location>
        <topology evidence="1">Multi-pass membrane protein</topology>
    </subcellularLocation>
</comment>
<dbReference type="AlphaFoldDB" id="A0A1G2B928"/>
<keyword evidence="6" id="KW-0560">Oxidoreductase</keyword>
<evidence type="ECO:0000256" key="2">
    <source>
        <dbReference type="ARBA" id="ARBA00006214"/>
    </source>
</evidence>
<evidence type="ECO:0000256" key="10">
    <source>
        <dbReference type="SAM" id="Phobius"/>
    </source>
</evidence>
<accession>A0A1G2B928</accession>
<feature type="transmembrane region" description="Helical" evidence="10">
    <location>
        <begin position="328"/>
        <end position="349"/>
    </location>
</feature>
<feature type="transmembrane region" description="Helical" evidence="10">
    <location>
        <begin position="252"/>
        <end position="273"/>
    </location>
</feature>
<dbReference type="InterPro" id="IPR038354">
    <property type="entry name" value="VKOR_sf"/>
</dbReference>
<dbReference type="Pfam" id="PF07884">
    <property type="entry name" value="VKOR"/>
    <property type="match status" value="1"/>
</dbReference>
<evidence type="ECO:0000256" key="5">
    <source>
        <dbReference type="ARBA" id="ARBA00022989"/>
    </source>
</evidence>
<dbReference type="GO" id="GO:0016491">
    <property type="term" value="F:oxidoreductase activity"/>
    <property type="evidence" value="ECO:0007669"/>
    <property type="project" value="UniProtKB-KW"/>
</dbReference>
<feature type="transmembrane region" description="Helical" evidence="10">
    <location>
        <begin position="300"/>
        <end position="322"/>
    </location>
</feature>
<name>A0A1G2B928_9BACT</name>
<dbReference type="PANTHER" id="PTHR34573:SF1">
    <property type="entry name" value="VITAMIN K EPOXIDE REDUCTASE DOMAIN-CONTAINING PROTEIN"/>
    <property type="match status" value="1"/>
</dbReference>
<dbReference type="InterPro" id="IPR012932">
    <property type="entry name" value="VKOR"/>
</dbReference>
<keyword evidence="9" id="KW-0676">Redox-active center</keyword>
<dbReference type="Proteomes" id="UP000176952">
    <property type="component" value="Unassembled WGS sequence"/>
</dbReference>
<reference evidence="12 13" key="1">
    <citation type="journal article" date="2016" name="Nat. Commun.">
        <title>Thousands of microbial genomes shed light on interconnected biogeochemical processes in an aquifer system.</title>
        <authorList>
            <person name="Anantharaman K."/>
            <person name="Brown C.T."/>
            <person name="Hug L.A."/>
            <person name="Sharon I."/>
            <person name="Castelle C.J."/>
            <person name="Probst A.J."/>
            <person name="Thomas B.C."/>
            <person name="Singh A."/>
            <person name="Wilkins M.J."/>
            <person name="Karaoz U."/>
            <person name="Brodie E.L."/>
            <person name="Williams K.H."/>
            <person name="Hubbard S.S."/>
            <person name="Banfield J.F."/>
        </authorList>
    </citation>
    <scope>NUCLEOTIDE SEQUENCE [LARGE SCALE GENOMIC DNA]</scope>
</reference>
<keyword evidence="3 10" id="KW-0812">Transmembrane</keyword>
<evidence type="ECO:0000256" key="1">
    <source>
        <dbReference type="ARBA" id="ARBA00004141"/>
    </source>
</evidence>
<dbReference type="GO" id="GO:0016020">
    <property type="term" value="C:membrane"/>
    <property type="evidence" value="ECO:0007669"/>
    <property type="project" value="UniProtKB-SubCell"/>
</dbReference>
<dbReference type="STRING" id="1798542.A3F54_03280"/>
<feature type="transmembrane region" description="Helical" evidence="10">
    <location>
        <begin position="216"/>
        <end position="240"/>
    </location>
</feature>
<dbReference type="EMBL" id="MHKD01000011">
    <property type="protein sequence ID" value="OGY84780.1"/>
    <property type="molecule type" value="Genomic_DNA"/>
</dbReference>
<keyword evidence="8" id="KW-1015">Disulfide bond</keyword>
<feature type="transmembrane region" description="Helical" evidence="10">
    <location>
        <begin position="85"/>
        <end position="105"/>
    </location>
</feature>
<evidence type="ECO:0000256" key="3">
    <source>
        <dbReference type="ARBA" id="ARBA00022692"/>
    </source>
</evidence>
<feature type="transmembrane region" description="Helical" evidence="10">
    <location>
        <begin position="30"/>
        <end position="50"/>
    </location>
</feature>
<evidence type="ECO:0000313" key="13">
    <source>
        <dbReference type="Proteomes" id="UP000176952"/>
    </source>
</evidence>
<keyword evidence="5 10" id="KW-1133">Transmembrane helix</keyword>
<evidence type="ECO:0000256" key="8">
    <source>
        <dbReference type="ARBA" id="ARBA00023157"/>
    </source>
</evidence>
<comment type="similarity">
    <text evidence="2">Belongs to the VKOR family.</text>
</comment>
<feature type="domain" description="Vitamin K epoxide reductase" evidence="11">
    <location>
        <begin position="28"/>
        <end position="163"/>
    </location>
</feature>
<comment type="caution">
    <text evidence="12">The sequence shown here is derived from an EMBL/GenBank/DDBJ whole genome shotgun (WGS) entry which is preliminary data.</text>
</comment>
<evidence type="ECO:0000259" key="11">
    <source>
        <dbReference type="SMART" id="SM00756"/>
    </source>
</evidence>
<evidence type="ECO:0000313" key="12">
    <source>
        <dbReference type="EMBL" id="OGY84780.1"/>
    </source>
</evidence>
<proteinExistence type="inferred from homology"/>
<feature type="transmembrane region" description="Helical" evidence="10">
    <location>
        <begin position="144"/>
        <end position="167"/>
    </location>
</feature>
<evidence type="ECO:0000256" key="6">
    <source>
        <dbReference type="ARBA" id="ARBA00023002"/>
    </source>
</evidence>
<evidence type="ECO:0000256" key="9">
    <source>
        <dbReference type="ARBA" id="ARBA00023284"/>
    </source>
</evidence>
<protein>
    <recommendedName>
        <fullName evidence="11">Vitamin K epoxide reductase domain-containing protein</fullName>
    </recommendedName>
</protein>
<dbReference type="Gene3D" id="1.20.1440.130">
    <property type="entry name" value="VKOR domain"/>
    <property type="match status" value="1"/>
</dbReference>
<feature type="transmembrane region" description="Helical" evidence="10">
    <location>
        <begin position="179"/>
        <end position="204"/>
    </location>
</feature>
<dbReference type="PANTHER" id="PTHR34573">
    <property type="entry name" value="VKC DOMAIN-CONTAINING PROTEIN"/>
    <property type="match status" value="1"/>
</dbReference>
<dbReference type="SMART" id="SM00756">
    <property type="entry name" value="VKc"/>
    <property type="match status" value="1"/>
</dbReference>
<keyword evidence="7 10" id="KW-0472">Membrane</keyword>
<sequence>MGIFYHAQAVYENFTNATDKVYNTVMETQILDIITLAASLGGFFIAAYIFRKKEKKQVLACPIGASCDLVVKSEHSQFFGIRLEILGMIYYGIVFASAVFFLLAPDLGTQTIKLLFIALSATAFLFSLYLTFLQAFVIRDWCSWCLLSAGMTTVILLTTFIGANANIIDTLAAIHDSLIVFHVLGVVLGFGGTVMADIMFFKFLKDGKVSTFENDVLRTISQVIWFALALLLLTGAGLFVAEMELLSGSPKFLTKMVVVGVILVNGALLNIFIAPHFEKIIFGGVGADEQLIRFRRLKKLAFALGAISTLSWGSAFLLGALRRIPMDLGTALGVYGAVLLIGVMVSQIMERRMRR</sequence>
<evidence type="ECO:0000256" key="4">
    <source>
        <dbReference type="ARBA" id="ARBA00022719"/>
    </source>
</evidence>
<dbReference type="CDD" id="cd12916">
    <property type="entry name" value="VKOR_1"/>
    <property type="match status" value="1"/>
</dbReference>
<gene>
    <name evidence="12" type="ORF">A3F54_03280</name>
</gene>
<dbReference type="GO" id="GO:0048038">
    <property type="term" value="F:quinone binding"/>
    <property type="evidence" value="ECO:0007669"/>
    <property type="project" value="UniProtKB-KW"/>
</dbReference>
<dbReference type="InterPro" id="IPR044698">
    <property type="entry name" value="VKOR/LTO1"/>
</dbReference>
<feature type="transmembrane region" description="Helical" evidence="10">
    <location>
        <begin position="111"/>
        <end position="132"/>
    </location>
</feature>